<reference evidence="2 3" key="1">
    <citation type="journal article" date="2014" name="Int. J. Syst. Evol. Microbiol.">
        <title>Complete genome sequence of Corynebacterium casei LMG S-19264T (=DSM 44701T), isolated from a smear-ripened cheese.</title>
        <authorList>
            <consortium name="US DOE Joint Genome Institute (JGI-PGF)"/>
            <person name="Walter F."/>
            <person name="Albersmeier A."/>
            <person name="Kalinowski J."/>
            <person name="Ruckert C."/>
        </authorList>
    </citation>
    <scope>NUCLEOTIDE SEQUENCE [LARGE SCALE GENOMIC DNA]</scope>
    <source>
        <strain evidence="2 3">CGMCC 4.7215</strain>
    </source>
</reference>
<proteinExistence type="predicted"/>
<evidence type="ECO:0000259" key="1">
    <source>
        <dbReference type="Pfam" id="PF22751"/>
    </source>
</evidence>
<comment type="caution">
    <text evidence="2">The sequence shown here is derived from an EMBL/GenBank/DDBJ whole genome shotgun (WGS) entry which is preliminary data.</text>
</comment>
<dbReference type="InterPro" id="IPR054495">
    <property type="entry name" value="DUF488-N3a"/>
</dbReference>
<protein>
    <submittedName>
        <fullName evidence="2">DUF488 family protein</fullName>
    </submittedName>
</protein>
<organism evidence="2 3">
    <name type="scientific">Halovenus rubra</name>
    <dbReference type="NCBI Taxonomy" id="869890"/>
    <lineage>
        <taxon>Archaea</taxon>
        <taxon>Methanobacteriati</taxon>
        <taxon>Methanobacteriota</taxon>
        <taxon>Stenosarchaea group</taxon>
        <taxon>Halobacteria</taxon>
        <taxon>Halobacteriales</taxon>
        <taxon>Haloarculaceae</taxon>
        <taxon>Halovenus</taxon>
    </lineage>
</organism>
<evidence type="ECO:0000313" key="3">
    <source>
        <dbReference type="Proteomes" id="UP001596414"/>
    </source>
</evidence>
<gene>
    <name evidence="2" type="ORF">ACFQJ7_11330</name>
</gene>
<feature type="domain" description="DUF488" evidence="1">
    <location>
        <begin position="5"/>
        <end position="115"/>
    </location>
</feature>
<dbReference type="EMBL" id="JBHSZQ010000024">
    <property type="protein sequence ID" value="MFC7126619.1"/>
    <property type="molecule type" value="Genomic_DNA"/>
</dbReference>
<sequence length="116" mass="13455">MDVVRRPTGWFRATIDENYPALGPAPDLLDEFKQRHEDFRMQGLCDEGAHNAAWDEVGFEDRYRTHLTEVANAQDAVAEFIDRVRAEEQIVFVCLENTDQKRCHRTLVKAHLTARL</sequence>
<dbReference type="Pfam" id="PF22751">
    <property type="entry name" value="DUF488-N3a"/>
    <property type="match status" value="1"/>
</dbReference>
<dbReference type="AlphaFoldDB" id="A0ABD5XAP2"/>
<dbReference type="RefSeq" id="WP_267638903.1">
    <property type="nucleotide sequence ID" value="NZ_JAODIY010000045.1"/>
</dbReference>
<name>A0ABD5XAP2_9EURY</name>
<evidence type="ECO:0000313" key="2">
    <source>
        <dbReference type="EMBL" id="MFC7126619.1"/>
    </source>
</evidence>
<accession>A0ABD5XAP2</accession>
<dbReference type="Proteomes" id="UP001596414">
    <property type="component" value="Unassembled WGS sequence"/>
</dbReference>